<protein>
    <recommendedName>
        <fullName evidence="3">YxiS</fullName>
    </recommendedName>
</protein>
<dbReference type="EMBL" id="JBHUDE010000011">
    <property type="protein sequence ID" value="MFD1606700.1"/>
    <property type="molecule type" value="Genomic_DNA"/>
</dbReference>
<accession>A0ABW4HN00</accession>
<comment type="caution">
    <text evidence="1">The sequence shown here is derived from an EMBL/GenBank/DDBJ whole genome shotgun (WGS) entry which is preliminary data.</text>
</comment>
<dbReference type="Proteomes" id="UP001597221">
    <property type="component" value="Unassembled WGS sequence"/>
</dbReference>
<evidence type="ECO:0008006" key="3">
    <source>
        <dbReference type="Google" id="ProtNLM"/>
    </source>
</evidence>
<reference evidence="2" key="1">
    <citation type="journal article" date="2019" name="Int. J. Syst. Evol. Microbiol.">
        <title>The Global Catalogue of Microorganisms (GCM) 10K type strain sequencing project: providing services to taxonomists for standard genome sequencing and annotation.</title>
        <authorList>
            <consortium name="The Broad Institute Genomics Platform"/>
            <consortium name="The Broad Institute Genome Sequencing Center for Infectious Disease"/>
            <person name="Wu L."/>
            <person name="Ma J."/>
        </authorList>
    </citation>
    <scope>NUCLEOTIDE SEQUENCE [LARGE SCALE GENOMIC DNA]</scope>
    <source>
        <strain evidence="2">CGMCC 1.12376</strain>
    </source>
</reference>
<evidence type="ECO:0000313" key="2">
    <source>
        <dbReference type="Proteomes" id="UP001597221"/>
    </source>
</evidence>
<keyword evidence="2" id="KW-1185">Reference proteome</keyword>
<proteinExistence type="predicted"/>
<dbReference type="RefSeq" id="WP_251513698.1">
    <property type="nucleotide sequence ID" value="NZ_JAMBON010000012.1"/>
</dbReference>
<organism evidence="1 2">
    <name type="scientific">Oceanobacillus luteolus</name>
    <dbReference type="NCBI Taxonomy" id="1274358"/>
    <lineage>
        <taxon>Bacteria</taxon>
        <taxon>Bacillati</taxon>
        <taxon>Bacillota</taxon>
        <taxon>Bacilli</taxon>
        <taxon>Bacillales</taxon>
        <taxon>Bacillaceae</taxon>
        <taxon>Oceanobacillus</taxon>
    </lineage>
</organism>
<evidence type="ECO:0000313" key="1">
    <source>
        <dbReference type="EMBL" id="MFD1606700.1"/>
    </source>
</evidence>
<gene>
    <name evidence="1" type="ORF">ACFSBH_03355</name>
</gene>
<sequence length="100" mass="11754">MDKKEVEKRIIENYQNDERMMILIFCQWCVNHDLDPQELYGRAYPEQPSNALIEEMKESTVSKEESDVISDATLLQVLQLFGNNDLAFIVQEEVEKRDKS</sequence>
<name>A0ABW4HN00_9BACI</name>